<dbReference type="EMBL" id="JAGZYH010000005">
    <property type="protein sequence ID" value="MBS6620974.1"/>
    <property type="molecule type" value="Genomic_DNA"/>
</dbReference>
<evidence type="ECO:0000313" key="3">
    <source>
        <dbReference type="EMBL" id="RGB93783.1"/>
    </source>
</evidence>
<organism evidence="3 4">
    <name type="scientific">Faecalibacterium prausnitzii</name>
    <dbReference type="NCBI Taxonomy" id="853"/>
    <lineage>
        <taxon>Bacteria</taxon>
        <taxon>Bacillati</taxon>
        <taxon>Bacillota</taxon>
        <taxon>Clostridia</taxon>
        <taxon>Eubacteriales</taxon>
        <taxon>Oscillospiraceae</taxon>
        <taxon>Faecalibacterium</taxon>
    </lineage>
</organism>
<gene>
    <name evidence="3" type="ORF">DWZ46_00880</name>
    <name evidence="2" type="ORF">KH315_02230</name>
</gene>
<protein>
    <recommendedName>
        <fullName evidence="5">Lipoprotein</fullName>
    </recommendedName>
</protein>
<accession>A0A3E2UC36</accession>
<dbReference type="Proteomes" id="UP000260991">
    <property type="component" value="Unassembled WGS sequence"/>
</dbReference>
<dbReference type="EMBL" id="QVER01000001">
    <property type="protein sequence ID" value="RGB93783.1"/>
    <property type="molecule type" value="Genomic_DNA"/>
</dbReference>
<keyword evidence="1" id="KW-0732">Signal</keyword>
<feature type="chain" id="PRO_5038233450" description="Lipoprotein" evidence="1">
    <location>
        <begin position="25"/>
        <end position="174"/>
    </location>
</feature>
<reference evidence="2" key="2">
    <citation type="submission" date="2021-02" db="EMBL/GenBank/DDBJ databases">
        <title>Infant gut strain persistence is associated with maternal origin, phylogeny, and functional potential including surface adhesion and iron acquisition.</title>
        <authorList>
            <person name="Lou Y.C."/>
        </authorList>
    </citation>
    <scope>NUCLEOTIDE SEQUENCE</scope>
    <source>
        <strain evidence="2">L2_039_000G1_dasL2_039_000G1_maxbin2.maxbin.077</strain>
    </source>
</reference>
<proteinExistence type="predicted"/>
<evidence type="ECO:0000313" key="4">
    <source>
        <dbReference type="Proteomes" id="UP000260991"/>
    </source>
</evidence>
<feature type="signal peptide" evidence="1">
    <location>
        <begin position="1"/>
        <end position="24"/>
    </location>
</feature>
<dbReference type="PROSITE" id="PS51257">
    <property type="entry name" value="PROKAR_LIPOPROTEIN"/>
    <property type="match status" value="1"/>
</dbReference>
<reference evidence="3 4" key="1">
    <citation type="submission" date="2018-08" db="EMBL/GenBank/DDBJ databases">
        <title>A genome reference for cultivated species of the human gut microbiota.</title>
        <authorList>
            <person name="Zou Y."/>
            <person name="Xue W."/>
            <person name="Luo G."/>
        </authorList>
    </citation>
    <scope>NUCLEOTIDE SEQUENCE [LARGE SCALE GENOMIC DNA]</scope>
    <source>
        <strain evidence="3 4">AF32-8AC</strain>
    </source>
</reference>
<dbReference type="Proteomes" id="UP000811365">
    <property type="component" value="Unassembled WGS sequence"/>
</dbReference>
<name>A0A3E2UC36_9FIRM</name>
<dbReference type="AlphaFoldDB" id="A0A3E2UC36"/>
<evidence type="ECO:0000256" key="1">
    <source>
        <dbReference type="SAM" id="SignalP"/>
    </source>
</evidence>
<evidence type="ECO:0000313" key="2">
    <source>
        <dbReference type="EMBL" id="MBS6620974.1"/>
    </source>
</evidence>
<dbReference type="RefSeq" id="WP_158402084.1">
    <property type="nucleotide sequence ID" value="NZ_QVER01000001.1"/>
</dbReference>
<comment type="caution">
    <text evidence="3">The sequence shown here is derived from an EMBL/GenBank/DDBJ whole genome shotgun (WGS) entry which is preliminary data.</text>
</comment>
<sequence length="174" mass="19041">MKMFKKIMAVALVGVMALSMLTGCAVTNAIIEDKAEKALESAWRTHDNTDVNFKSVNFTGEKAYKDAKESVNKGNTKVKEGVAQVFVQADGNYTVVVVAEPKSAKKVDSWKNLADKVLVAAGWENGVYLNGTNSKTAKVDIETGIKGKNFEDTNKDDTYTIFVFAKTKPAYDKK</sequence>
<evidence type="ECO:0008006" key="5">
    <source>
        <dbReference type="Google" id="ProtNLM"/>
    </source>
</evidence>